<protein>
    <recommendedName>
        <fullName evidence="5">Phage-related membrane protein</fullName>
    </recommendedName>
</protein>
<sequence>MLLMMTFARTLTSFSVCVTLALRSGNAQAQMMGEAMMGGMMWLMVIFLLLIAAVLILAIAALVKHLFKKW</sequence>
<reference evidence="3 4" key="1">
    <citation type="journal article" date="2008" name="BMC Genomics">
        <title>The missing link: Bordetella petrii is endowed with both the metabolic versatility of environmental bacteria and virulence traits of pathogenic Bordetellae.</title>
        <authorList>
            <person name="Gross R."/>
            <person name="Guzman C.A."/>
            <person name="Sebaihia M."/>
            <person name="Martins Dos Santos V.A."/>
            <person name="Pieper D.H."/>
            <person name="Koebnik R."/>
            <person name="Lechner M."/>
            <person name="Bartels D."/>
            <person name="Buhrmester J."/>
            <person name="Choudhuri J.V."/>
            <person name="Ebensen T."/>
            <person name="Gaigalat L."/>
            <person name="Herrmann S."/>
            <person name="Khachane A.N."/>
            <person name="Larisch C."/>
            <person name="Link S."/>
            <person name="Linke B."/>
            <person name="Meyer F."/>
            <person name="Mormann S."/>
            <person name="Nakunst D."/>
            <person name="Rueckert C."/>
            <person name="Schneiker-Bekel S."/>
            <person name="Schulze K."/>
            <person name="Vorhoelter F.J."/>
            <person name="Yevsa T."/>
            <person name="Engle J.T."/>
            <person name="Goldman W.E."/>
            <person name="Puehler A."/>
            <person name="Goebel U.B."/>
            <person name="Goesmann A."/>
            <person name="Bloecker H."/>
            <person name="Kaiser O."/>
            <person name="Martinez-Arias R."/>
        </authorList>
    </citation>
    <scope>NUCLEOTIDE SEQUENCE [LARGE SCALE GENOMIC DNA]</scope>
    <source>
        <strain evidence="4">ATCC BAA-461 / DSM 12804 / CCUG 43448 / CIP 107267 / Se-1111R</strain>
    </source>
</reference>
<evidence type="ECO:0000313" key="4">
    <source>
        <dbReference type="Proteomes" id="UP000001225"/>
    </source>
</evidence>
<organism evidence="3 4">
    <name type="scientific">Bordetella petrii (strain ATCC BAA-461 / DSM 12804 / CCUG 43448 / CIP 107267 / Se-1111R)</name>
    <dbReference type="NCBI Taxonomy" id="340100"/>
    <lineage>
        <taxon>Bacteria</taxon>
        <taxon>Pseudomonadati</taxon>
        <taxon>Pseudomonadota</taxon>
        <taxon>Betaproteobacteria</taxon>
        <taxon>Burkholderiales</taxon>
        <taxon>Alcaligenaceae</taxon>
        <taxon>Bordetella</taxon>
    </lineage>
</organism>
<name>A9IEY2_BORPD</name>
<evidence type="ECO:0000256" key="1">
    <source>
        <dbReference type="SAM" id="Phobius"/>
    </source>
</evidence>
<evidence type="ECO:0000313" key="3">
    <source>
        <dbReference type="EMBL" id="CAP44926.1"/>
    </source>
</evidence>
<evidence type="ECO:0000256" key="2">
    <source>
        <dbReference type="SAM" id="SignalP"/>
    </source>
</evidence>
<dbReference type="KEGG" id="bpt:Bpet4575"/>
<feature type="transmembrane region" description="Helical" evidence="1">
    <location>
        <begin position="39"/>
        <end position="63"/>
    </location>
</feature>
<keyword evidence="4" id="KW-1185">Reference proteome</keyword>
<feature type="chain" id="PRO_5002736391" description="Phage-related membrane protein" evidence="2">
    <location>
        <begin position="30"/>
        <end position="70"/>
    </location>
</feature>
<gene>
    <name evidence="3" type="ordered locus">Bpet4575</name>
</gene>
<keyword evidence="1" id="KW-0472">Membrane</keyword>
<dbReference type="STRING" id="94624.Bpet4575"/>
<proteinExistence type="predicted"/>
<feature type="signal peptide" evidence="2">
    <location>
        <begin position="1"/>
        <end position="29"/>
    </location>
</feature>
<keyword evidence="2" id="KW-0732">Signal</keyword>
<keyword evidence="1" id="KW-0812">Transmembrane</keyword>
<keyword evidence="1" id="KW-1133">Transmembrane helix</keyword>
<accession>A9IEY2</accession>
<dbReference type="AlphaFoldDB" id="A9IEY2"/>
<evidence type="ECO:0008006" key="5">
    <source>
        <dbReference type="Google" id="ProtNLM"/>
    </source>
</evidence>
<dbReference type="Proteomes" id="UP000001225">
    <property type="component" value="Chromosome"/>
</dbReference>
<dbReference type="EMBL" id="AM902716">
    <property type="protein sequence ID" value="CAP44926.1"/>
    <property type="molecule type" value="Genomic_DNA"/>
</dbReference>